<dbReference type="InterPro" id="IPR005144">
    <property type="entry name" value="ATP-cone_dom"/>
</dbReference>
<evidence type="ECO:0000313" key="5">
    <source>
        <dbReference type="EMBL" id="MDK2565087.1"/>
    </source>
</evidence>
<feature type="domain" description="ATP-cone" evidence="4">
    <location>
        <begin position="3"/>
        <end position="100"/>
    </location>
</feature>
<dbReference type="Pfam" id="PF03477">
    <property type="entry name" value="ATP-cone"/>
    <property type="match status" value="1"/>
</dbReference>
<evidence type="ECO:0000256" key="1">
    <source>
        <dbReference type="ARBA" id="ARBA00022741"/>
    </source>
</evidence>
<dbReference type="Pfam" id="PF13597">
    <property type="entry name" value="NRDD"/>
    <property type="match status" value="1"/>
</dbReference>
<keyword evidence="1 3" id="KW-0547">Nucleotide-binding</keyword>
<proteinExistence type="predicted"/>
<keyword evidence="6" id="KW-1185">Reference proteome</keyword>
<evidence type="ECO:0000256" key="2">
    <source>
        <dbReference type="ARBA" id="ARBA00022840"/>
    </source>
</evidence>
<dbReference type="SUPFAM" id="SSF51998">
    <property type="entry name" value="PFL-like glycyl radical enzymes"/>
    <property type="match status" value="1"/>
</dbReference>
<evidence type="ECO:0000313" key="6">
    <source>
        <dbReference type="Proteomes" id="UP001301012"/>
    </source>
</evidence>
<keyword evidence="5" id="KW-0560">Oxidoreductase</keyword>
<name>A0ABT7EEH1_9FIRM</name>
<protein>
    <submittedName>
        <fullName evidence="5">Anaerobic ribonucleoside triphosphate reductase</fullName>
        <ecNumber evidence="5">1.17.4.2</ecNumber>
    </submittedName>
</protein>
<evidence type="ECO:0000256" key="3">
    <source>
        <dbReference type="PROSITE-ProRule" id="PRU00492"/>
    </source>
</evidence>
<dbReference type="PANTHER" id="PTHR21075">
    <property type="entry name" value="ANAEROBIC RIBONUCLEOSIDE-TRIPHOSPHATE REDUCTASE"/>
    <property type="match status" value="1"/>
</dbReference>
<dbReference type="RefSeq" id="WP_284133949.1">
    <property type="nucleotide sequence ID" value="NZ_JASKYM010000020.1"/>
</dbReference>
<evidence type="ECO:0000259" key="4">
    <source>
        <dbReference type="PROSITE" id="PS51161"/>
    </source>
</evidence>
<dbReference type="InterPro" id="IPR012833">
    <property type="entry name" value="NrdD"/>
</dbReference>
<dbReference type="NCBIfam" id="TIGR02487">
    <property type="entry name" value="NrdD"/>
    <property type="match status" value="1"/>
</dbReference>
<dbReference type="EC" id="1.17.4.2" evidence="5"/>
<gene>
    <name evidence="5" type="ORF">QOZ84_16270</name>
</gene>
<accession>A0ABT7EEH1</accession>
<reference evidence="5 6" key="1">
    <citation type="submission" date="2023-05" db="EMBL/GenBank/DDBJ databases">
        <title>Rombocin, a short stable natural nisin variant, displays selective antimicrobial activity against Listeria monocytogenes and employs dual mode of action to kill target bacterial strains.</title>
        <authorList>
            <person name="Wambui J."/>
            <person name="Stephan R."/>
            <person name="Kuipers O.P."/>
        </authorList>
    </citation>
    <scope>NUCLEOTIDE SEQUENCE [LARGE SCALE GENOMIC DNA]</scope>
    <source>
        <strain evidence="5 6">RC002</strain>
    </source>
</reference>
<organism evidence="5 6">
    <name type="scientific">Romboutsia sedimentorum</name>
    <dbReference type="NCBI Taxonomy" id="1368474"/>
    <lineage>
        <taxon>Bacteria</taxon>
        <taxon>Bacillati</taxon>
        <taxon>Bacillota</taxon>
        <taxon>Clostridia</taxon>
        <taxon>Peptostreptococcales</taxon>
        <taxon>Peptostreptococcaceae</taxon>
        <taxon>Romboutsia</taxon>
    </lineage>
</organism>
<comment type="caution">
    <text evidence="5">The sequence shown here is derived from an EMBL/GenBank/DDBJ whole genome shotgun (WGS) entry which is preliminary data.</text>
</comment>
<keyword evidence="2 3" id="KW-0067">ATP-binding</keyword>
<dbReference type="EMBL" id="JASKYM010000020">
    <property type="protein sequence ID" value="MDK2565087.1"/>
    <property type="molecule type" value="Genomic_DNA"/>
</dbReference>
<dbReference type="Proteomes" id="UP001301012">
    <property type="component" value="Unassembled WGS sequence"/>
</dbReference>
<dbReference type="PROSITE" id="PS51161">
    <property type="entry name" value="ATP_CONE"/>
    <property type="match status" value="1"/>
</dbReference>
<dbReference type="GO" id="GO:0008998">
    <property type="term" value="F:ribonucleoside-triphosphate reductase (thioredoxin) activity"/>
    <property type="evidence" value="ECO:0007669"/>
    <property type="project" value="UniProtKB-EC"/>
</dbReference>
<sequence length="783" mass="88657">MINFVKKRDGRIIPFNEDRITRAIFLAASNVAEKEHKVPDYKLSEQLTQEVVKLLNHKFSNLLPGVEDVQDAVIKVLIETGHAKTSEEYIIYRTERNRIRNSKTRLMKAIEEITFEDANDADIKRENANINGNTAMGTMLQYGSTVSKEFCKTHLLKPEHSFAHDNGDIHIHDMDFLNMGTLTCCQIDLEKLFKDGFSTGHGFLREPNDIISYAALAAIAIQSDQNDQHGGQSIPFFDYGLAQGVYKTFKKFYISNLSKALKLFKGLDNNDKIKSIVYKTEEETNTKVGITKNEIYLLKESSELKEKFNLDDDFVKMIQNFAFDEAYKETDRRTYQAMEAFIHNLNTMHSRAGAQVPFSSINFGTDTTQEGRMVTKNVLLSLEKGLGNGETPIFPILIFKVKEGISLNPGDPNYDLFKLSCRVSAKRLFPNFSFLDAPFNAQYYKEGHPETEATYMGCRTRVIGNVCGEEIVTGRGNLSFTTINLPRLGIKHGVANNEKVNLEEFFEDLDEKIDLVIEQLLERMEIQGNKKMKNFPFLMGQGVWQGSDNLGPEDSLKEVIKQGTLTVGFIGLAECLIGLIGKHHGESEEAQTLGLKIISHMRERMEQASDKYKLNFSLMATPAEGLSGRFTRIDEKMYGQIKGITDKEYYTNSFHIPVYHNISAFDKIRLEAPYHELTNAGHITYIELDGNPSDNLEAFETIIKAMKEQGIGYGSVNHPVDRDPICGFSGVIDGNVCPICGRDENESDIKFERIRRITGYLVGTVDRFNNAKQAEVRDRIKHK</sequence>
<dbReference type="NCBIfam" id="NF005497">
    <property type="entry name" value="PRK07111.1"/>
    <property type="match status" value="1"/>
</dbReference>
<dbReference type="PANTHER" id="PTHR21075:SF0">
    <property type="entry name" value="ANAEROBIC RIBONUCLEOSIDE-TRIPHOSPHATE REDUCTASE"/>
    <property type="match status" value="1"/>
</dbReference>
<dbReference type="Gene3D" id="3.20.70.20">
    <property type="match status" value="1"/>
</dbReference>